<dbReference type="CDD" id="cd06225">
    <property type="entry name" value="HAMP"/>
    <property type="match status" value="1"/>
</dbReference>
<evidence type="ECO:0000313" key="7">
    <source>
        <dbReference type="EMBL" id="AQQ60370.1"/>
    </source>
</evidence>
<dbReference type="InterPro" id="IPR003660">
    <property type="entry name" value="HAMP_dom"/>
</dbReference>
<dbReference type="SMART" id="SM00283">
    <property type="entry name" value="MA"/>
    <property type="match status" value="1"/>
</dbReference>
<dbReference type="InterPro" id="IPR004089">
    <property type="entry name" value="MCPsignal_dom"/>
</dbReference>
<evidence type="ECO:0000259" key="6">
    <source>
        <dbReference type="PROSITE" id="PS50885"/>
    </source>
</evidence>
<protein>
    <submittedName>
        <fullName evidence="7">Mcp-domain signal transduction protein</fullName>
    </submittedName>
</protein>
<keyword evidence="4" id="KW-1133">Transmembrane helix</keyword>
<dbReference type="AlphaFoldDB" id="A0A1Q2LIP5"/>
<dbReference type="Proteomes" id="UP000188298">
    <property type="component" value="Chromosome"/>
</dbReference>
<dbReference type="Pfam" id="PF00015">
    <property type="entry name" value="MCPsignal"/>
    <property type="match status" value="1"/>
</dbReference>
<name>A0A1Q2LIP5_9HELI</name>
<evidence type="ECO:0000256" key="1">
    <source>
        <dbReference type="ARBA" id="ARBA00023224"/>
    </source>
</evidence>
<dbReference type="PANTHER" id="PTHR32089:SF112">
    <property type="entry name" value="LYSOZYME-LIKE PROTEIN-RELATED"/>
    <property type="match status" value="1"/>
</dbReference>
<keyword evidence="1 3" id="KW-0807">Transducer</keyword>
<dbReference type="PROSITE" id="PS50111">
    <property type="entry name" value="CHEMOTAXIS_TRANSDUC_2"/>
    <property type="match status" value="1"/>
</dbReference>
<accession>A0A1Q2LIP5</accession>
<evidence type="ECO:0000259" key="5">
    <source>
        <dbReference type="PROSITE" id="PS50111"/>
    </source>
</evidence>
<sequence>MLKTFRSKVLFTLFIFIVCGFGGLYLTIANGFNKMAAKEGKEIAQMIGDSVFQTIRMGMNIGVREVMDAGIEEASKIEGIESISIYRAKSIDEIWGERDSKSIPADIEKIFSTKEQYLDSGTHKGSFTLKKPLIANESCLECHANVKQGDVLGVLDLNISLGSMYDQIDETQTYLLLTMVGAGIFALVGLYVFFERELVKPLNNLRDMAKDLTEGGSGDLTKRIAIKSQDEVGITSTYVNRFIETIQNTISLSKGVSEENTTTCLMLSEIAETLSKNADKQFVLVDKVNILTHEVGKQLDIVEQTTSHTIHDIDDTEATLVEFTTKLQDSINLITELARNQESVVAHVDDLTTHANHIREVISIINDISDQTNVLALNAAIEAARAGEHGRSFAVVADEVKQLAERTRKSLGEISSNVNLVTQSINDMQHTIIAVADSMRTITDTTEPLIIHANDTKDKLKITKDNSLKLKEINNAIVQSTSDLNTMMNDMMSHSESTQAVGHNIHDVVNEMTQKAQLLEDSISKFKT</sequence>
<gene>
    <name evidence="7" type="ORF">XJ32_10010</name>
</gene>
<keyword evidence="4" id="KW-0472">Membrane</keyword>
<dbReference type="Gene3D" id="6.10.340.10">
    <property type="match status" value="1"/>
</dbReference>
<feature type="transmembrane region" description="Helical" evidence="4">
    <location>
        <begin position="174"/>
        <end position="194"/>
    </location>
</feature>
<dbReference type="Pfam" id="PF00672">
    <property type="entry name" value="HAMP"/>
    <property type="match status" value="1"/>
</dbReference>
<dbReference type="RefSeq" id="WP_020995532.1">
    <property type="nucleotide sequence ID" value="NZ_CABKOK010000002.1"/>
</dbReference>
<evidence type="ECO:0000256" key="2">
    <source>
        <dbReference type="ARBA" id="ARBA00029447"/>
    </source>
</evidence>
<dbReference type="EMBL" id="CP019645">
    <property type="protein sequence ID" value="AQQ60370.1"/>
    <property type="molecule type" value="Genomic_DNA"/>
</dbReference>
<dbReference type="GO" id="GO:0007165">
    <property type="term" value="P:signal transduction"/>
    <property type="evidence" value="ECO:0007669"/>
    <property type="project" value="UniProtKB-KW"/>
</dbReference>
<reference evidence="7 8" key="1">
    <citation type="submission" date="2017-02" db="EMBL/GenBank/DDBJ databases">
        <title>Whole genome sequencing of Helicobacter bilis strain AAQJH.</title>
        <authorList>
            <person name="Conlan S."/>
            <person name="Thomas P.J."/>
            <person name="Mullikin J."/>
            <person name="Palmore T.N."/>
            <person name="Frank K.M."/>
            <person name="Segre J.A."/>
        </authorList>
    </citation>
    <scope>NUCLEOTIDE SEQUENCE [LARGE SCALE GENOMIC DNA]</scope>
    <source>
        <strain evidence="7 8">AAQJH</strain>
    </source>
</reference>
<keyword evidence="4" id="KW-0812">Transmembrane</keyword>
<evidence type="ECO:0000256" key="3">
    <source>
        <dbReference type="PROSITE-ProRule" id="PRU00284"/>
    </source>
</evidence>
<proteinExistence type="inferred from homology"/>
<dbReference type="Gene3D" id="1.10.287.950">
    <property type="entry name" value="Methyl-accepting chemotaxis protein"/>
    <property type="match status" value="1"/>
</dbReference>
<feature type="domain" description="HAMP" evidence="6">
    <location>
        <begin position="196"/>
        <end position="251"/>
    </location>
</feature>
<dbReference type="Gene3D" id="3.30.450.290">
    <property type="match status" value="1"/>
</dbReference>
<organism evidence="7 8">
    <name type="scientific">Helicobacter bilis</name>
    <dbReference type="NCBI Taxonomy" id="37372"/>
    <lineage>
        <taxon>Bacteria</taxon>
        <taxon>Pseudomonadati</taxon>
        <taxon>Campylobacterota</taxon>
        <taxon>Epsilonproteobacteria</taxon>
        <taxon>Campylobacterales</taxon>
        <taxon>Helicobacteraceae</taxon>
        <taxon>Helicobacter</taxon>
    </lineage>
</organism>
<feature type="domain" description="Methyl-accepting transducer" evidence="5">
    <location>
        <begin position="256"/>
        <end position="513"/>
    </location>
</feature>
<dbReference type="KEGG" id="hbl:XJ32_10010"/>
<dbReference type="PROSITE" id="PS50885">
    <property type="entry name" value="HAMP"/>
    <property type="match status" value="1"/>
</dbReference>
<comment type="similarity">
    <text evidence="2">Belongs to the methyl-accepting chemotaxis (MCP) protein family.</text>
</comment>
<dbReference type="SUPFAM" id="SSF58104">
    <property type="entry name" value="Methyl-accepting chemotaxis protein (MCP) signaling domain"/>
    <property type="match status" value="1"/>
</dbReference>
<feature type="transmembrane region" description="Helical" evidence="4">
    <location>
        <begin position="12"/>
        <end position="32"/>
    </location>
</feature>
<evidence type="ECO:0000313" key="8">
    <source>
        <dbReference type="Proteomes" id="UP000188298"/>
    </source>
</evidence>
<evidence type="ECO:0000256" key="4">
    <source>
        <dbReference type="SAM" id="Phobius"/>
    </source>
</evidence>
<dbReference type="SMART" id="SM00304">
    <property type="entry name" value="HAMP"/>
    <property type="match status" value="1"/>
</dbReference>
<dbReference type="GO" id="GO:0016020">
    <property type="term" value="C:membrane"/>
    <property type="evidence" value="ECO:0007669"/>
    <property type="project" value="InterPro"/>
</dbReference>
<dbReference type="PANTHER" id="PTHR32089">
    <property type="entry name" value="METHYL-ACCEPTING CHEMOTAXIS PROTEIN MCPB"/>
    <property type="match status" value="1"/>
</dbReference>